<keyword evidence="8" id="KW-0735">Signal-anchor</keyword>
<dbReference type="Pfam" id="PF03517">
    <property type="entry name" value="Voldacs"/>
    <property type="match status" value="1"/>
</dbReference>
<organism evidence="15 16">
    <name type="scientific">Canariomyces notabilis</name>
    <dbReference type="NCBI Taxonomy" id="2074819"/>
    <lineage>
        <taxon>Eukaryota</taxon>
        <taxon>Fungi</taxon>
        <taxon>Dikarya</taxon>
        <taxon>Ascomycota</taxon>
        <taxon>Pezizomycotina</taxon>
        <taxon>Sordariomycetes</taxon>
        <taxon>Sordariomycetidae</taxon>
        <taxon>Sordariales</taxon>
        <taxon>Chaetomiaceae</taxon>
        <taxon>Canariomyces</taxon>
    </lineage>
</organism>
<keyword evidence="7" id="KW-0812">Transmembrane</keyword>
<dbReference type="RefSeq" id="XP_064672188.1">
    <property type="nucleotide sequence ID" value="XM_064816662.1"/>
</dbReference>
<dbReference type="Gene3D" id="2.30.29.30">
    <property type="entry name" value="Pleckstrin-homology domain (PH domain)/Phosphotyrosine-binding domain (PTB)"/>
    <property type="match status" value="1"/>
</dbReference>
<keyword evidence="9" id="KW-1133">Transmembrane helix</keyword>
<keyword evidence="16" id="KW-1185">Reference proteome</keyword>
<dbReference type="GeneID" id="89940787"/>
<dbReference type="InterPro" id="IPR003609">
    <property type="entry name" value="Pan_app"/>
</dbReference>
<evidence type="ECO:0000256" key="12">
    <source>
        <dbReference type="SAM" id="MobiDB-lite"/>
    </source>
</evidence>
<keyword evidence="5" id="KW-0328">Glycosyltransferase</keyword>
<dbReference type="AlphaFoldDB" id="A0AAN6THN3"/>
<dbReference type="EMBL" id="MU853336">
    <property type="protein sequence ID" value="KAK4114618.1"/>
    <property type="molecule type" value="Genomic_DNA"/>
</dbReference>
<evidence type="ECO:0000259" key="13">
    <source>
        <dbReference type="Pfam" id="PF00024"/>
    </source>
</evidence>
<dbReference type="GO" id="GO:0005829">
    <property type="term" value="C:cytosol"/>
    <property type="evidence" value="ECO:0007669"/>
    <property type="project" value="TreeGrafter"/>
</dbReference>
<name>A0AAN6THN3_9PEZI</name>
<dbReference type="Gene3D" id="3.90.550.50">
    <property type="match status" value="1"/>
</dbReference>
<dbReference type="InterPro" id="IPR003378">
    <property type="entry name" value="Fringe-like_glycosylTrfase"/>
</dbReference>
<dbReference type="InterPro" id="IPR039924">
    <property type="entry name" value="ICln/Lot5/Saf5"/>
</dbReference>
<dbReference type="GO" id="GO:0005681">
    <property type="term" value="C:spliceosomal complex"/>
    <property type="evidence" value="ECO:0007669"/>
    <property type="project" value="TreeGrafter"/>
</dbReference>
<dbReference type="GO" id="GO:0034715">
    <property type="term" value="C:pICln-Sm protein complex"/>
    <property type="evidence" value="ECO:0007669"/>
    <property type="project" value="TreeGrafter"/>
</dbReference>
<accession>A0AAN6THN3</accession>
<dbReference type="Proteomes" id="UP001302812">
    <property type="component" value="Unassembled WGS sequence"/>
</dbReference>
<dbReference type="GO" id="GO:0016020">
    <property type="term" value="C:membrane"/>
    <property type="evidence" value="ECO:0007669"/>
    <property type="project" value="UniProtKB-SubCell"/>
</dbReference>
<keyword evidence="4" id="KW-0963">Cytoplasm</keyword>
<comment type="caution">
    <text evidence="15">The sequence shown here is derived from an EMBL/GenBank/DDBJ whole genome shotgun (WGS) entry which is preliminary data.</text>
</comment>
<evidence type="ECO:0000256" key="7">
    <source>
        <dbReference type="ARBA" id="ARBA00022692"/>
    </source>
</evidence>
<gene>
    <name evidence="15" type="ORF">N656DRAFT_788088</name>
</gene>
<evidence type="ECO:0000259" key="14">
    <source>
        <dbReference type="Pfam" id="PF02434"/>
    </source>
</evidence>
<reference evidence="15" key="1">
    <citation type="journal article" date="2023" name="Mol. Phylogenet. Evol.">
        <title>Genome-scale phylogeny and comparative genomics of the fungal order Sordariales.</title>
        <authorList>
            <person name="Hensen N."/>
            <person name="Bonometti L."/>
            <person name="Westerberg I."/>
            <person name="Brannstrom I.O."/>
            <person name="Guillou S."/>
            <person name="Cros-Aarteil S."/>
            <person name="Calhoun S."/>
            <person name="Haridas S."/>
            <person name="Kuo A."/>
            <person name="Mondo S."/>
            <person name="Pangilinan J."/>
            <person name="Riley R."/>
            <person name="LaButti K."/>
            <person name="Andreopoulos B."/>
            <person name="Lipzen A."/>
            <person name="Chen C."/>
            <person name="Yan M."/>
            <person name="Daum C."/>
            <person name="Ng V."/>
            <person name="Clum A."/>
            <person name="Steindorff A."/>
            <person name="Ohm R.A."/>
            <person name="Martin F."/>
            <person name="Silar P."/>
            <person name="Natvig D.O."/>
            <person name="Lalanne C."/>
            <person name="Gautier V."/>
            <person name="Ament-Velasquez S.L."/>
            <person name="Kruys A."/>
            <person name="Hutchinson M.I."/>
            <person name="Powell A.J."/>
            <person name="Barry K."/>
            <person name="Miller A.N."/>
            <person name="Grigoriev I.V."/>
            <person name="Debuchy R."/>
            <person name="Gladieux P."/>
            <person name="Hiltunen Thoren M."/>
            <person name="Johannesson H."/>
        </authorList>
    </citation>
    <scope>NUCLEOTIDE SEQUENCE</scope>
    <source>
        <strain evidence="15">CBS 508.74</strain>
    </source>
</reference>
<feature type="domain" description="Fringe-like glycosyltransferase" evidence="14">
    <location>
        <begin position="521"/>
        <end position="582"/>
    </location>
</feature>
<dbReference type="InterPro" id="IPR011993">
    <property type="entry name" value="PH-like_dom_sf"/>
</dbReference>
<dbReference type="GO" id="GO:0016757">
    <property type="term" value="F:glycosyltransferase activity"/>
    <property type="evidence" value="ECO:0007669"/>
    <property type="project" value="UniProtKB-KW"/>
</dbReference>
<evidence type="ECO:0000313" key="15">
    <source>
        <dbReference type="EMBL" id="KAK4114618.1"/>
    </source>
</evidence>
<evidence type="ECO:0000256" key="4">
    <source>
        <dbReference type="ARBA" id="ARBA00022490"/>
    </source>
</evidence>
<feature type="region of interest" description="Disordered" evidence="12">
    <location>
        <begin position="278"/>
        <end position="312"/>
    </location>
</feature>
<evidence type="ECO:0000256" key="10">
    <source>
        <dbReference type="ARBA" id="ARBA00023136"/>
    </source>
</evidence>
<evidence type="ECO:0000256" key="9">
    <source>
        <dbReference type="ARBA" id="ARBA00022989"/>
    </source>
</evidence>
<sequence length="778" mass="86162">MSLSTVRSPFALGDYTPIADHQEQTPASFYDGKPVLYYHATAAKAWIPASQRGKLPFFPTDFTSAPTVPESSALDAMREEHVEQKVDLFVNSQNLGIFCPSAECGVSIPYQQISIHAIKTLRSNNTNNQTTYPSVYLQIELSSGGAEDDDFDTVELTLIPQQPQPSASASGEPELESAVLPAPKSEATKLFEAISECSNLNPDAVQDGDEHDGDGEGEGAQIIFEGSGEAIEGLPGVFAGSRDGGLPPALPGSSGWITAENVHEFFDVEGNWIGGEGEEEGISGELGDGAGTVHPRGEDEEMTNGDAAGTGHTSSGWLNRLVPVPHSMGVSCPRPRLRTLACLALASFVFMLLELPYDNVLRLAIRFNLQKFIAVWMPRADERWVYTQPEFQVDLGHDLLVILKTGYGTKERVPAWLDSLSEASEFRDINIIADYASRPGAHFRYRGEEMPVNDMVRWSVSHPSLFNYNSHPKVQKYRQLASAVASGDEESALQLSKSFGWELDALKFLSGLYCGYSRFPNKKWYLLVDDDTFIIQPSLKSLLGHLKPDDQHYLGNAIGSFRTRFAHGGSAIIVSRAAMHYLVVEHAKDLSSEYLNSLDETWGDRLLARAFLKIGVYLDETYSHWFNGEPPLLSRIRADRICSPVISFHGLSSPSKMRQVGAQFGNVTRPVLWLDIWDISGSEPPWRGSRSARSNWDYVGRLDEFTHTLRKVATADKCLRECDSRARTCLAWTWEPETQNCHISPWMIVGEEAMGKMSGVNIPRARYLEAKCMLNRHS</sequence>
<evidence type="ECO:0000256" key="6">
    <source>
        <dbReference type="ARBA" id="ARBA00022679"/>
    </source>
</evidence>
<comment type="subcellular location">
    <subcellularLocation>
        <location evidence="2">Cytoplasm</location>
    </subcellularLocation>
    <subcellularLocation>
        <location evidence="3">Membrane</location>
        <topology evidence="3">Single-pass type II membrane protein</topology>
    </subcellularLocation>
    <subcellularLocation>
        <location evidence="1">Nucleus</location>
    </subcellularLocation>
</comment>
<evidence type="ECO:0000256" key="5">
    <source>
        <dbReference type="ARBA" id="ARBA00022676"/>
    </source>
</evidence>
<keyword evidence="11" id="KW-0539">Nucleus</keyword>
<dbReference type="Pfam" id="PF00024">
    <property type="entry name" value="PAN_1"/>
    <property type="match status" value="1"/>
</dbReference>
<evidence type="ECO:0000256" key="1">
    <source>
        <dbReference type="ARBA" id="ARBA00004123"/>
    </source>
</evidence>
<evidence type="ECO:0000256" key="11">
    <source>
        <dbReference type="ARBA" id="ARBA00023242"/>
    </source>
</evidence>
<dbReference type="Pfam" id="PF02434">
    <property type="entry name" value="Fringe"/>
    <property type="match status" value="1"/>
</dbReference>
<evidence type="ECO:0000256" key="3">
    <source>
        <dbReference type="ARBA" id="ARBA00004606"/>
    </source>
</evidence>
<reference evidence="15" key="2">
    <citation type="submission" date="2023-05" db="EMBL/GenBank/DDBJ databases">
        <authorList>
            <consortium name="Lawrence Berkeley National Laboratory"/>
            <person name="Steindorff A."/>
            <person name="Hensen N."/>
            <person name="Bonometti L."/>
            <person name="Westerberg I."/>
            <person name="Brannstrom I.O."/>
            <person name="Guillou S."/>
            <person name="Cros-Aarteil S."/>
            <person name="Calhoun S."/>
            <person name="Haridas S."/>
            <person name="Kuo A."/>
            <person name="Mondo S."/>
            <person name="Pangilinan J."/>
            <person name="Riley R."/>
            <person name="Labutti K."/>
            <person name="Andreopoulos B."/>
            <person name="Lipzen A."/>
            <person name="Chen C."/>
            <person name="Yanf M."/>
            <person name="Daum C."/>
            <person name="Ng V."/>
            <person name="Clum A."/>
            <person name="Ohm R."/>
            <person name="Martin F."/>
            <person name="Silar P."/>
            <person name="Natvig D."/>
            <person name="Lalanne C."/>
            <person name="Gautier V."/>
            <person name="Ament-Velasquez S.L."/>
            <person name="Kruys A."/>
            <person name="Hutchinson M.I."/>
            <person name="Powell A.J."/>
            <person name="Barry K."/>
            <person name="Miller A.N."/>
            <person name="Grigoriev I.V."/>
            <person name="Debuchy R."/>
            <person name="Gladieux P."/>
            <person name="Thoren M.H."/>
            <person name="Johannesson H."/>
        </authorList>
    </citation>
    <scope>NUCLEOTIDE SEQUENCE</scope>
    <source>
        <strain evidence="15">CBS 508.74</strain>
    </source>
</reference>
<proteinExistence type="predicted"/>
<feature type="domain" description="Apple" evidence="13">
    <location>
        <begin position="708"/>
        <end position="746"/>
    </location>
</feature>
<keyword evidence="10" id="KW-0472">Membrane</keyword>
<dbReference type="PANTHER" id="PTHR21399:SF0">
    <property type="entry name" value="METHYLOSOME SUBUNIT PICLN"/>
    <property type="match status" value="1"/>
</dbReference>
<dbReference type="PANTHER" id="PTHR21399">
    <property type="entry name" value="CHLORIDE CONDUCTANCE REGULATORY PROTEIN ICLN"/>
    <property type="match status" value="1"/>
</dbReference>
<protein>
    <submittedName>
        <fullName evidence="15">Glycosyltransferase family 31 protein</fullName>
    </submittedName>
</protein>
<keyword evidence="6" id="KW-0808">Transferase</keyword>
<dbReference type="GO" id="GO:0000387">
    <property type="term" value="P:spliceosomal snRNP assembly"/>
    <property type="evidence" value="ECO:0007669"/>
    <property type="project" value="TreeGrafter"/>
</dbReference>
<evidence type="ECO:0000256" key="8">
    <source>
        <dbReference type="ARBA" id="ARBA00022968"/>
    </source>
</evidence>
<dbReference type="GO" id="GO:0045292">
    <property type="term" value="P:mRNA cis splicing, via spliceosome"/>
    <property type="evidence" value="ECO:0007669"/>
    <property type="project" value="TreeGrafter"/>
</dbReference>
<evidence type="ECO:0000256" key="2">
    <source>
        <dbReference type="ARBA" id="ARBA00004496"/>
    </source>
</evidence>
<evidence type="ECO:0000313" key="16">
    <source>
        <dbReference type="Proteomes" id="UP001302812"/>
    </source>
</evidence>